<gene>
    <name evidence="2" type="ORF">FG476_08620</name>
</gene>
<keyword evidence="1" id="KW-0732">Signal</keyword>
<evidence type="ECO:0000313" key="3">
    <source>
        <dbReference type="Proteomes" id="UP000474061"/>
    </source>
</evidence>
<dbReference type="Proteomes" id="UP000474061">
    <property type="component" value="Unassembled WGS sequence"/>
</dbReference>
<dbReference type="AlphaFoldDB" id="A0A9Q4MIH2"/>
<evidence type="ECO:0000256" key="1">
    <source>
        <dbReference type="SAM" id="SignalP"/>
    </source>
</evidence>
<accession>A0A9Q4MIH2</accession>
<dbReference type="InterPro" id="IPR007433">
    <property type="entry name" value="DUF481"/>
</dbReference>
<sequence length="283" mass="31469">MFNKSNRSRPREASMSRPSFSILPLLLCTSATSAQTSNASLIPNNPSDPAAVVVQSPWAGSSGELGFSSSRGNSTAENLNGRLKARYNEGDWIHSLDLFANRSISNYTETAEDGSVHRYRQTTVERYTGAVGTALQLGEFRQLTATGRHERDRFATYDRLTTFGIGYGTRLINGNRFSLDTQVGPGIRRAHNAYLARTEIGPIGRGLLDMKYHITDNTDLINNLLIEVGAYNNYMQNDLGVQVAMSQRFAFKAAWQLRHNTEVNENDKKTNTLTTVNLVYSFK</sequence>
<feature type="chain" id="PRO_5040174054" evidence="1">
    <location>
        <begin position="34"/>
        <end position="283"/>
    </location>
</feature>
<reference evidence="2" key="1">
    <citation type="submission" date="2019-05" db="EMBL/GenBank/DDBJ databases">
        <authorList>
            <person name="Castillo A."/>
            <person name="Giampetruzzi A."/>
            <person name="Landa B."/>
            <person name="Saponari M."/>
            <person name="Almeida R.P.P."/>
            <person name="Moralejo E."/>
            <person name="Marco-Noales E."/>
            <person name="Velasco-Amo M.P."/>
            <person name="Roman-Ecija M."/>
            <person name="Navarro I."/>
            <person name="Monterde A."/>
            <person name="Barbe S."/>
        </authorList>
    </citation>
    <scope>NUCLEOTIDE SEQUENCE</scope>
    <source>
        <strain evidence="2">XYL1981</strain>
    </source>
</reference>
<dbReference type="Pfam" id="PF04338">
    <property type="entry name" value="DUF481"/>
    <property type="match status" value="1"/>
</dbReference>
<protein>
    <submittedName>
        <fullName evidence="2">DUF481 domain-containing protein</fullName>
    </submittedName>
</protein>
<proteinExistence type="predicted"/>
<comment type="caution">
    <text evidence="2">The sequence shown here is derived from an EMBL/GenBank/DDBJ whole genome shotgun (WGS) entry which is preliminary data.</text>
</comment>
<organism evidence="2 3">
    <name type="scientific">Xylella fastidiosa subsp. multiplex</name>
    <dbReference type="NCBI Taxonomy" id="644357"/>
    <lineage>
        <taxon>Bacteria</taxon>
        <taxon>Pseudomonadati</taxon>
        <taxon>Pseudomonadota</taxon>
        <taxon>Gammaproteobacteria</taxon>
        <taxon>Lysobacterales</taxon>
        <taxon>Lysobacteraceae</taxon>
        <taxon>Xylella</taxon>
    </lineage>
</organism>
<evidence type="ECO:0000313" key="2">
    <source>
        <dbReference type="EMBL" id="MRU24125.1"/>
    </source>
</evidence>
<feature type="signal peptide" evidence="1">
    <location>
        <begin position="1"/>
        <end position="33"/>
    </location>
</feature>
<reference evidence="2" key="2">
    <citation type="journal article" date="2020" name="Appl. Environ. Microbiol.">
        <title>Multiple intercontinental introductions associated with the emergence of a plant pathogen in Europe.</title>
        <authorList>
            <person name="Landa B.B."/>
            <person name="Castillo A.I."/>
            <person name="Giampetruzzi A."/>
            <person name="Kahn A."/>
            <person name="Roman-Ecija M."/>
            <person name="Velasco-Amo M.P."/>
            <person name="Navas-Cortes J.A."/>
            <person name="Marco-Noales E."/>
            <person name="Barbe S."/>
            <person name="Moralejo E."/>
            <person name="Coletta-Filho H.D."/>
            <person name="Saldarelli P."/>
            <person name="Saponari M."/>
            <person name="Almeida R.P.P."/>
        </authorList>
    </citation>
    <scope>NUCLEOTIDE SEQUENCE</scope>
    <source>
        <strain evidence="2">XYL1981</strain>
    </source>
</reference>
<name>A0A9Q4MIH2_XYLFS</name>
<dbReference type="EMBL" id="VDCJ01000348">
    <property type="protein sequence ID" value="MRU24125.1"/>
    <property type="molecule type" value="Genomic_DNA"/>
</dbReference>